<feature type="domain" description="5'-Nucleotidase C-terminal" evidence="4">
    <location>
        <begin position="416"/>
        <end position="569"/>
    </location>
</feature>
<evidence type="ECO:0000313" key="5">
    <source>
        <dbReference type="EMBL" id="EPD30707.1"/>
    </source>
</evidence>
<feature type="compositionally biased region" description="Polar residues" evidence="1">
    <location>
        <begin position="34"/>
        <end position="43"/>
    </location>
</feature>
<dbReference type="GO" id="GO:0009166">
    <property type="term" value="P:nucleotide catabolic process"/>
    <property type="evidence" value="ECO:0007669"/>
    <property type="project" value="InterPro"/>
</dbReference>
<keyword evidence="3" id="KW-0732">Signal</keyword>
<dbReference type="SUPFAM" id="SSF56300">
    <property type="entry name" value="Metallo-dependent phosphatases"/>
    <property type="match status" value="1"/>
</dbReference>
<feature type="chain" id="PRO_5040738688" description="5'-Nucleotidase C-terminal domain-containing protein" evidence="3">
    <location>
        <begin position="28"/>
        <end position="792"/>
    </location>
</feature>
<name>A0A9W5RE49_9ACTO</name>
<dbReference type="GO" id="GO:0008768">
    <property type="term" value="F:UDP-sugar diphosphatase activity"/>
    <property type="evidence" value="ECO:0007669"/>
    <property type="project" value="TreeGrafter"/>
</dbReference>
<dbReference type="SUPFAM" id="SSF55816">
    <property type="entry name" value="5'-nucleotidase (syn. UDP-sugar hydrolase), C-terminal domain"/>
    <property type="match status" value="1"/>
</dbReference>
<keyword evidence="2" id="KW-0812">Transmembrane</keyword>
<organism evidence="5 6">
    <name type="scientific">Gleimia europaea ACS-120-V-Col10b</name>
    <dbReference type="NCBI Taxonomy" id="883069"/>
    <lineage>
        <taxon>Bacteria</taxon>
        <taxon>Bacillati</taxon>
        <taxon>Actinomycetota</taxon>
        <taxon>Actinomycetes</taxon>
        <taxon>Actinomycetales</taxon>
        <taxon>Actinomycetaceae</taxon>
        <taxon>Gleimia</taxon>
    </lineage>
</organism>
<feature type="region of interest" description="Disordered" evidence="1">
    <location>
        <begin position="28"/>
        <end position="89"/>
    </location>
</feature>
<evidence type="ECO:0000256" key="2">
    <source>
        <dbReference type="SAM" id="Phobius"/>
    </source>
</evidence>
<comment type="caution">
    <text evidence="5">The sequence shown here is derived from an EMBL/GenBank/DDBJ whole genome shotgun (WGS) entry which is preliminary data.</text>
</comment>
<dbReference type="Proteomes" id="UP000014387">
    <property type="component" value="Unassembled WGS sequence"/>
</dbReference>
<dbReference type="Pfam" id="PF02872">
    <property type="entry name" value="5_nucleotid_C"/>
    <property type="match status" value="1"/>
</dbReference>
<protein>
    <recommendedName>
        <fullName evidence="4">5'-Nucleotidase C-terminal domain-containing protein</fullName>
    </recommendedName>
</protein>
<dbReference type="RefSeq" id="WP_016443819.1">
    <property type="nucleotide sequence ID" value="NZ_KE150266.1"/>
</dbReference>
<feature type="transmembrane region" description="Helical" evidence="2">
    <location>
        <begin position="765"/>
        <end position="787"/>
    </location>
</feature>
<reference evidence="5 6" key="1">
    <citation type="submission" date="2013-05" db="EMBL/GenBank/DDBJ databases">
        <title>The Genome Sequence of Actinomyces europaeus ACS-120-V-COL10B.</title>
        <authorList>
            <consortium name="The Broad Institute Genomics Platform"/>
            <person name="Earl A."/>
            <person name="Ward D."/>
            <person name="Feldgarden M."/>
            <person name="Gevers D."/>
            <person name="Saerens B."/>
            <person name="Vaneechoutte M."/>
            <person name="Walker B."/>
            <person name="Young S."/>
            <person name="Zeng Q."/>
            <person name="Gargeya S."/>
            <person name="Fitzgerald M."/>
            <person name="Haas B."/>
            <person name="Abouelleil A."/>
            <person name="Allen A.W."/>
            <person name="Alvarado L."/>
            <person name="Arachchi H.M."/>
            <person name="Berlin A.M."/>
            <person name="Chapman S.B."/>
            <person name="Gainer-Dewar J."/>
            <person name="Goldberg J."/>
            <person name="Griggs A."/>
            <person name="Gujja S."/>
            <person name="Hansen M."/>
            <person name="Howarth C."/>
            <person name="Imamovic A."/>
            <person name="Ireland A."/>
            <person name="Larimer J."/>
            <person name="McCowan C."/>
            <person name="Murphy C."/>
            <person name="Pearson M."/>
            <person name="Poon T.W."/>
            <person name="Priest M."/>
            <person name="Roberts A."/>
            <person name="Saif S."/>
            <person name="Shea T."/>
            <person name="Sisk P."/>
            <person name="Sykes S."/>
            <person name="Wortman J."/>
            <person name="Nusbaum C."/>
            <person name="Birren B."/>
        </authorList>
    </citation>
    <scope>NUCLEOTIDE SEQUENCE [LARGE SCALE GENOMIC DNA]</scope>
    <source>
        <strain evidence="5 6">ACS-120-V-Col10b</strain>
    </source>
</reference>
<dbReference type="InterPro" id="IPR036907">
    <property type="entry name" value="5'-Nucleotdase_C_sf"/>
</dbReference>
<dbReference type="PANTHER" id="PTHR11575:SF24">
    <property type="entry name" value="5'-NUCLEOTIDASE"/>
    <property type="match status" value="1"/>
</dbReference>
<dbReference type="InterPro" id="IPR029052">
    <property type="entry name" value="Metallo-depent_PP-like"/>
</dbReference>
<keyword evidence="6" id="KW-1185">Reference proteome</keyword>
<dbReference type="PRINTS" id="PR01607">
    <property type="entry name" value="APYRASEFAMLY"/>
</dbReference>
<dbReference type="GO" id="GO:0008253">
    <property type="term" value="F:5'-nucleotidase activity"/>
    <property type="evidence" value="ECO:0007669"/>
    <property type="project" value="TreeGrafter"/>
</dbReference>
<feature type="signal peptide" evidence="3">
    <location>
        <begin position="1"/>
        <end position="27"/>
    </location>
</feature>
<evidence type="ECO:0000259" key="4">
    <source>
        <dbReference type="Pfam" id="PF02872"/>
    </source>
</evidence>
<feature type="region of interest" description="Disordered" evidence="1">
    <location>
        <begin position="737"/>
        <end position="759"/>
    </location>
</feature>
<dbReference type="PANTHER" id="PTHR11575">
    <property type="entry name" value="5'-NUCLEOTIDASE-RELATED"/>
    <property type="match status" value="1"/>
</dbReference>
<keyword evidence="2" id="KW-1133">Transmembrane helix</keyword>
<dbReference type="AlphaFoldDB" id="A0A9W5RE49"/>
<accession>A0A9W5RE49</accession>
<dbReference type="EMBL" id="AGWN01000001">
    <property type="protein sequence ID" value="EPD30707.1"/>
    <property type="molecule type" value="Genomic_DNA"/>
</dbReference>
<dbReference type="InterPro" id="IPR006179">
    <property type="entry name" value="5_nucleotidase/apyrase"/>
</dbReference>
<dbReference type="GO" id="GO:0030288">
    <property type="term" value="C:outer membrane-bounded periplasmic space"/>
    <property type="evidence" value="ECO:0007669"/>
    <property type="project" value="TreeGrafter"/>
</dbReference>
<keyword evidence="2" id="KW-0472">Membrane</keyword>
<dbReference type="Gene3D" id="3.60.21.10">
    <property type="match status" value="1"/>
</dbReference>
<evidence type="ECO:0000256" key="3">
    <source>
        <dbReference type="SAM" id="SignalP"/>
    </source>
</evidence>
<proteinExistence type="predicted"/>
<dbReference type="Gene3D" id="3.90.780.10">
    <property type="entry name" value="5'-Nucleotidase, C-terminal domain"/>
    <property type="match status" value="1"/>
</dbReference>
<dbReference type="InterPro" id="IPR008334">
    <property type="entry name" value="5'-Nucleotdase_C"/>
</dbReference>
<gene>
    <name evidence="5" type="ORF">HMPREF9238_00457</name>
</gene>
<evidence type="ECO:0000256" key="1">
    <source>
        <dbReference type="SAM" id="MobiDB-lite"/>
    </source>
</evidence>
<evidence type="ECO:0000313" key="6">
    <source>
        <dbReference type="Proteomes" id="UP000014387"/>
    </source>
</evidence>
<sequence length="792" mass="83106">MRRSVKTLAAGAIATAALVVSPLAAFAEDPVSESEANPVNAASSEAEVEKTNSDSAPADANKDVTGEDSALEAEPANTPESETPKPKDFEDDVVTMNLFNMTDIHGHIEKAERKGKVSEAGLASTACYVKKAEAENKNSVFTLLGDNIGASPFTSGSQDDNPTIAALNNSRVFASAIGNHEFDKGIDVLQQRVKGEGGYTKIEFPYLAANIVSKSTGETLFDPFKIWESPSGVKVGFIAAIEEDAPTKVAPGTFDDVEFLPAAETVNKYAAILKDGQEGNGEADIVVALYDNDVLISAPRLSSDVDILMGGDTHKPYYFSGDNALVNKDGKKILATTASGSFTDNLANVELKYNKVEKKIEEAKAVQIPASDVVACGEDATVKAIVDDAVAKAKEAKEKVVLKTNSAFYRGKQESGENRGTESTLGSLVADAMKGSFTKLDGKPIDIGIINAGGLRADLVPTDGKLTVGDVFAVAPFSNEVGYVEMTGAQFKTLLEQQWKEIGENSTRPMLKLGLSENVKYTYDPARPMGERITSILLDGQPIDPQAIYSVGSVTFLLSGGDSFDVLKEDSINATLTTIPDGLDREWIQKYLEANPKVAPRQAVSSVGATLTHSVDTVNGKPVVSGKLSLRGLSFSGPDEAAPKNVTLFIDDKNVASAEVNNTLEDENAANENAIVTADGVGYTNAPLEFNVSGVCEDRSGIVNLPLTVKAGSADEQGSDTPELISPASGLGISVDCGSPAPDTPEGTTASATKAPNKPLAKTGVSMFGTAAGALALLFAGGTMLAIRRRQA</sequence>